<dbReference type="GO" id="GO:0016853">
    <property type="term" value="F:isomerase activity"/>
    <property type="evidence" value="ECO:0007669"/>
    <property type="project" value="UniProtKB-KW"/>
</dbReference>
<reference evidence="8 9" key="1">
    <citation type="submission" date="2020-12" db="EMBL/GenBank/DDBJ databases">
        <authorList>
            <person name="Awala S.I."/>
            <person name="Gwak J.-H."/>
            <person name="Kim S.-J."/>
            <person name="Rhee S.-K."/>
        </authorList>
    </citation>
    <scope>NUCLEOTIDE SEQUENCE [LARGE SCALE GENOMIC DNA]</scope>
    <source>
        <strain evidence="8 9">IT5</strain>
    </source>
</reference>
<comment type="similarity">
    <text evidence="2 6">Belongs to the FKBP-type PPIase family.</text>
</comment>
<evidence type="ECO:0000256" key="3">
    <source>
        <dbReference type="ARBA" id="ARBA00023110"/>
    </source>
</evidence>
<dbReference type="Proteomes" id="UP000663088">
    <property type="component" value="Chromosome"/>
</dbReference>
<keyword evidence="3 5" id="KW-0697">Rotamase</keyword>
<evidence type="ECO:0000256" key="4">
    <source>
        <dbReference type="ARBA" id="ARBA00023235"/>
    </source>
</evidence>
<organism evidence="8 9">
    <name type="scientific">Candidatus Methylacidiphilum infernorum</name>
    <dbReference type="NCBI Taxonomy" id="511746"/>
    <lineage>
        <taxon>Bacteria</taxon>
        <taxon>Pseudomonadati</taxon>
        <taxon>Verrucomicrobiota</taxon>
        <taxon>Methylacidiphilae</taxon>
        <taxon>Methylacidiphilales</taxon>
        <taxon>Methylacidiphilaceae</taxon>
        <taxon>Methylacidiphilum (ex Ratnadevi et al. 2023)</taxon>
    </lineage>
</organism>
<evidence type="ECO:0000313" key="9">
    <source>
        <dbReference type="Proteomes" id="UP000663088"/>
    </source>
</evidence>
<sequence>MNSTHLIFFIRKRFFLVWLLLVFFSLLVAGIQAQDDFFSAQPFKETDSEKIVTTPSGLKYIDYVVGSGSAVSPGKRITLNYVGKLEDGKIFDSSLARGKPFSFVLGVSRMIKGWEEGVSSMKEGGKRRLIIPPSLGYGTDGVEDVIPPNATLIFDIEVLKVE</sequence>
<comment type="catalytic activity">
    <reaction evidence="1 5 6">
        <text>[protein]-peptidylproline (omega=180) = [protein]-peptidylproline (omega=0)</text>
        <dbReference type="Rhea" id="RHEA:16237"/>
        <dbReference type="Rhea" id="RHEA-COMP:10747"/>
        <dbReference type="Rhea" id="RHEA-COMP:10748"/>
        <dbReference type="ChEBI" id="CHEBI:83833"/>
        <dbReference type="ChEBI" id="CHEBI:83834"/>
        <dbReference type="EC" id="5.2.1.8"/>
    </reaction>
</comment>
<evidence type="ECO:0000313" key="8">
    <source>
        <dbReference type="EMBL" id="QSR86291.1"/>
    </source>
</evidence>
<feature type="domain" description="PPIase FKBP-type" evidence="7">
    <location>
        <begin position="74"/>
        <end position="162"/>
    </location>
</feature>
<dbReference type="PROSITE" id="PS50059">
    <property type="entry name" value="FKBP_PPIASE"/>
    <property type="match status" value="1"/>
</dbReference>
<evidence type="ECO:0000256" key="1">
    <source>
        <dbReference type="ARBA" id="ARBA00000971"/>
    </source>
</evidence>
<proteinExistence type="inferred from homology"/>
<accession>A0ABX7PUN1</accession>
<dbReference type="EC" id="5.2.1.8" evidence="6"/>
<dbReference type="InterPro" id="IPR046357">
    <property type="entry name" value="PPIase_dom_sf"/>
</dbReference>
<keyword evidence="4 5" id="KW-0413">Isomerase</keyword>
<evidence type="ECO:0000256" key="2">
    <source>
        <dbReference type="ARBA" id="ARBA00006577"/>
    </source>
</evidence>
<keyword evidence="9" id="KW-1185">Reference proteome</keyword>
<evidence type="ECO:0000256" key="5">
    <source>
        <dbReference type="PROSITE-ProRule" id="PRU00277"/>
    </source>
</evidence>
<gene>
    <name evidence="8" type="ORF">EM20IM_07245</name>
</gene>
<dbReference type="EMBL" id="CP065956">
    <property type="protein sequence ID" value="QSR86291.1"/>
    <property type="molecule type" value="Genomic_DNA"/>
</dbReference>
<evidence type="ECO:0000256" key="6">
    <source>
        <dbReference type="RuleBase" id="RU003915"/>
    </source>
</evidence>
<dbReference type="SUPFAM" id="SSF54534">
    <property type="entry name" value="FKBP-like"/>
    <property type="match status" value="1"/>
</dbReference>
<dbReference type="Gene3D" id="3.10.50.40">
    <property type="match status" value="1"/>
</dbReference>
<dbReference type="InterPro" id="IPR001179">
    <property type="entry name" value="PPIase_FKBP_dom"/>
</dbReference>
<name>A0ABX7PUN1_9BACT</name>
<evidence type="ECO:0000259" key="7">
    <source>
        <dbReference type="PROSITE" id="PS50059"/>
    </source>
</evidence>
<dbReference type="PANTHER" id="PTHR43811">
    <property type="entry name" value="FKBP-TYPE PEPTIDYL-PROLYL CIS-TRANS ISOMERASE FKPA"/>
    <property type="match status" value="1"/>
</dbReference>
<protein>
    <recommendedName>
        <fullName evidence="6">Peptidyl-prolyl cis-trans isomerase</fullName>
        <ecNumber evidence="6">5.2.1.8</ecNumber>
    </recommendedName>
</protein>
<dbReference type="PANTHER" id="PTHR43811:SF19">
    <property type="entry name" value="39 KDA FK506-BINDING NUCLEAR PROTEIN"/>
    <property type="match status" value="1"/>
</dbReference>
<dbReference type="Pfam" id="PF00254">
    <property type="entry name" value="FKBP_C"/>
    <property type="match status" value="1"/>
</dbReference>